<dbReference type="Proteomes" id="UP000188388">
    <property type="component" value="Unassembled WGS sequence"/>
</dbReference>
<feature type="region of interest" description="Disordered" evidence="1">
    <location>
        <begin position="1"/>
        <end position="55"/>
    </location>
</feature>
<protein>
    <submittedName>
        <fullName evidence="2">Uncharacterized protein</fullName>
    </submittedName>
</protein>
<dbReference type="EMBL" id="FTPD01000034">
    <property type="protein sequence ID" value="SIT57811.1"/>
    <property type="molecule type" value="Genomic_DNA"/>
</dbReference>
<accession>A0A1R3VD09</accession>
<feature type="region of interest" description="Disordered" evidence="1">
    <location>
        <begin position="104"/>
        <end position="158"/>
    </location>
</feature>
<evidence type="ECO:0000313" key="3">
    <source>
        <dbReference type="Proteomes" id="UP000188388"/>
    </source>
</evidence>
<sequence length="158" mass="17071">MRPGATMDPVASMTRAARSKGMSESIAAMRPLAMARSRRASRPDPGSMRRPPFSRRSNCIGVRLLSVLIQPACSRNSHTGHVGKQHFSDFMLLYYRHLAEDSEAPKLPISPQVGEMSGRTEGRCPADAPEGSARQQHCGRREAAPARAALTDQSGSTG</sequence>
<evidence type="ECO:0000256" key="1">
    <source>
        <dbReference type="SAM" id="MobiDB-lite"/>
    </source>
</evidence>
<gene>
    <name evidence="2" type="ORF">BQ8794_40410</name>
</gene>
<dbReference type="AlphaFoldDB" id="A0A1R3VD09"/>
<organism evidence="2 3">
    <name type="scientific">Mesorhizobium prunaredense</name>
    <dbReference type="NCBI Taxonomy" id="1631249"/>
    <lineage>
        <taxon>Bacteria</taxon>
        <taxon>Pseudomonadati</taxon>
        <taxon>Pseudomonadota</taxon>
        <taxon>Alphaproteobacteria</taxon>
        <taxon>Hyphomicrobiales</taxon>
        <taxon>Phyllobacteriaceae</taxon>
        <taxon>Mesorhizobium</taxon>
    </lineage>
</organism>
<keyword evidence="3" id="KW-1185">Reference proteome</keyword>
<evidence type="ECO:0000313" key="2">
    <source>
        <dbReference type="EMBL" id="SIT57811.1"/>
    </source>
</evidence>
<reference evidence="3" key="1">
    <citation type="submission" date="2017-01" db="EMBL/GenBank/DDBJ databases">
        <authorList>
            <person name="Brunel B."/>
        </authorList>
    </citation>
    <scope>NUCLEOTIDE SEQUENCE [LARGE SCALE GENOMIC DNA]</scope>
</reference>
<name>A0A1R3VD09_9HYPH</name>
<proteinExistence type="predicted"/>